<proteinExistence type="predicted"/>
<sequence length="118" mass="12840">MRKSCFFIFLSLPLIITSSFAMADDTQLLFNSSRNQLGLMKFCAAQGHIPNEVVHSYAKLIAGLPTPTDQAQGDEYERVGEEGYSFDGENRTAMQDIATGTGISVADHCANFAALTNQ</sequence>
<dbReference type="EMBL" id="VYXQ01000008">
    <property type="protein sequence ID" value="KAA9368388.1"/>
    <property type="molecule type" value="Genomic_DNA"/>
</dbReference>
<keyword evidence="3" id="KW-1185">Reference proteome</keyword>
<dbReference type="Proteomes" id="UP000327108">
    <property type="component" value="Unassembled WGS sequence"/>
</dbReference>
<feature type="chain" id="PRO_5024398219" evidence="1">
    <location>
        <begin position="24"/>
        <end position="118"/>
    </location>
</feature>
<evidence type="ECO:0000313" key="2">
    <source>
        <dbReference type="EMBL" id="KAA9368388.1"/>
    </source>
</evidence>
<reference evidence="2 3" key="1">
    <citation type="submission" date="2019-09" db="EMBL/GenBank/DDBJ databases">
        <title>Biological control of the noxious weed angled onion (Allium triquetrum) thwarted by endophytic bacteria in Victoria, Australia.</title>
        <authorList>
            <person name="Tehranchian P."/>
            <person name="Adair R.J."/>
            <person name="Van T.H."/>
            <person name="Morrison P.D."/>
            <person name="Williams H."/>
            <person name="Lawrie A.C."/>
        </authorList>
    </citation>
    <scope>NUCLEOTIDE SEQUENCE [LARGE SCALE GENOMIC DNA]</scope>
    <source>
        <strain evidence="2 3">RPTAtOch1</strain>
    </source>
</reference>
<gene>
    <name evidence="2" type="ORF">F3W84_10925</name>
</gene>
<keyword evidence="1" id="KW-0732">Signal</keyword>
<comment type="caution">
    <text evidence="2">The sequence shown here is derived from an EMBL/GenBank/DDBJ whole genome shotgun (WGS) entry which is preliminary data.</text>
</comment>
<accession>A0A5N1JYV2</accession>
<protein>
    <submittedName>
        <fullName evidence="2">Uncharacterized protein</fullName>
    </submittedName>
</protein>
<name>A0A5N1JYV2_9HYPH</name>
<dbReference type="AlphaFoldDB" id="A0A5N1JYV2"/>
<dbReference type="RefSeq" id="WP_151093538.1">
    <property type="nucleotide sequence ID" value="NZ_JBLZNM010000008.1"/>
</dbReference>
<evidence type="ECO:0000313" key="3">
    <source>
        <dbReference type="Proteomes" id="UP000327108"/>
    </source>
</evidence>
<evidence type="ECO:0000256" key="1">
    <source>
        <dbReference type="SAM" id="SignalP"/>
    </source>
</evidence>
<organism evidence="2 3">
    <name type="scientific">Ochrobactrum quorumnocens</name>
    <dbReference type="NCBI Taxonomy" id="271865"/>
    <lineage>
        <taxon>Bacteria</taxon>
        <taxon>Pseudomonadati</taxon>
        <taxon>Pseudomonadota</taxon>
        <taxon>Alphaproteobacteria</taxon>
        <taxon>Hyphomicrobiales</taxon>
        <taxon>Brucellaceae</taxon>
        <taxon>Brucella/Ochrobactrum group</taxon>
        <taxon>Ochrobactrum</taxon>
    </lineage>
</organism>
<feature type="signal peptide" evidence="1">
    <location>
        <begin position="1"/>
        <end position="23"/>
    </location>
</feature>